<comment type="caution">
    <text evidence="13">The sequence shown here is derived from an EMBL/GenBank/DDBJ whole genome shotgun (WGS) entry which is preliminary data.</text>
</comment>
<dbReference type="CDD" id="cd12320">
    <property type="entry name" value="RRM6_RBM19_RRM5_MRD1"/>
    <property type="match status" value="1"/>
</dbReference>
<dbReference type="CDD" id="cd12565">
    <property type="entry name" value="RRM1_MRD1"/>
    <property type="match status" value="1"/>
</dbReference>
<evidence type="ECO:0000313" key="15">
    <source>
        <dbReference type="Proteomes" id="UP000697297"/>
    </source>
</evidence>
<dbReference type="PANTHER" id="PTHR48039:SF5">
    <property type="entry name" value="RNA-BINDING PROTEIN 28"/>
    <property type="match status" value="1"/>
</dbReference>
<evidence type="ECO:0000313" key="14">
    <source>
        <dbReference type="EMBL" id="KAG7768080.1"/>
    </source>
</evidence>
<dbReference type="FunFam" id="3.30.70.330:FF:000459">
    <property type="entry name" value="Multiple RNA-binding domain-containing protein 1"/>
    <property type="match status" value="1"/>
</dbReference>
<protein>
    <recommendedName>
        <fullName evidence="3">Multiple RNA-binding domain-containing protein 1</fullName>
    </recommendedName>
</protein>
<feature type="domain" description="RRM" evidence="12">
    <location>
        <begin position="702"/>
        <end position="779"/>
    </location>
</feature>
<keyword evidence="7" id="KW-0539">Nucleus</keyword>
<evidence type="ECO:0000256" key="7">
    <source>
        <dbReference type="ARBA" id="ARBA00023242"/>
    </source>
</evidence>
<keyword evidence="10" id="KW-0175">Coiled coil</keyword>
<evidence type="ECO:0000256" key="2">
    <source>
        <dbReference type="ARBA" id="ARBA00008033"/>
    </source>
</evidence>
<dbReference type="Pfam" id="PF00076">
    <property type="entry name" value="RRM_1"/>
    <property type="match status" value="5"/>
</dbReference>
<sequence>MSRIIVKGLPLYFSEDKLKTRFQEKGVVTDVKVVRNRQGESRRFAFIGYRSQQDAENAVKYFDKTFIDTARISVQLAKTFSDPTVPIPWREKRLQAKRQLQETEEKLRKLEEIQNKRRHKHTKKGVDAFIEDQVNSNPKLQEFLEASKPSVQQKSWKNEDLLLSAKSEKSTESRLESQAAENASDDEYEEFNGFQSKEEDAEKMITLDEAENVEAEVDYAQDDKQEEVKQSAEMDDLEWFKLRRKRIKDDEVTEEPKEPQDLKETSGAQMAEAEHNVSHQSEYEEEPQLDEQDKAIQRISQTGRLFLRNILYSATEDDFRELFGPYGSLDEVHIAVDTRTGNSKGFAYVKFTSPDDAVKAYLELDKQIFQGRLLHILPAEAKKDHTLTDFDLANLPLKKQRELKKKYEASKAQFSWNSLYMNNDAVLESVASKMGISKGELIDPTSSSSAVKQALAEAHVIGDVRKYFEDKGVDLTSFNTKERDDKVILVKNFQHGTTKEEIGELFSAYGQLNRLLMPPAGTIAIVEFRDAPAARAAFSKLAFRRLGKSILYLEKGPKNLFTQEASTEQLDNVSKTESKADTTEIMDIDNEDDVEISGPTVSVFVKNLNFSTTTSELTATFKSLPGFVVAVVRTRPDPKHTGKMQSMGFGFVEFKTKEQAENAIKIMNGHLLDGHQLQLKLSHRVSQRESEDASAKKGKKSPKIIVKNLAFESTRNDIFELFSPFGNLKSVRVPKKFDKSARGFAFVEFSTLKEAESAMDQLQGVHLLGRRLVMDFANAESKDAEEEIERMTKKAKFQTGVRKMAQLRESHTGKRKLDLEDESEM</sequence>
<dbReference type="GO" id="GO:1990904">
    <property type="term" value="C:ribonucleoprotein complex"/>
    <property type="evidence" value="ECO:0007669"/>
    <property type="project" value="UniProtKB-KW"/>
</dbReference>
<keyword evidence="15" id="KW-1185">Reference proteome</keyword>
<dbReference type="GO" id="GO:0005634">
    <property type="term" value="C:nucleus"/>
    <property type="evidence" value="ECO:0007669"/>
    <property type="project" value="UniProtKB-SubCell"/>
</dbReference>
<dbReference type="SUPFAM" id="SSF54928">
    <property type="entry name" value="RNA-binding domain, RBD"/>
    <property type="match status" value="3"/>
</dbReference>
<evidence type="ECO:0000259" key="12">
    <source>
        <dbReference type="PROSITE" id="PS50102"/>
    </source>
</evidence>
<evidence type="ECO:0000256" key="1">
    <source>
        <dbReference type="ARBA" id="ARBA00004123"/>
    </source>
</evidence>
<comment type="subcellular location">
    <subcellularLocation>
        <location evidence="1">Nucleus</location>
    </subcellularLocation>
</comment>
<dbReference type="AlphaFoldDB" id="A0AAN6I1F1"/>
<feature type="region of interest" description="Disordered" evidence="11">
    <location>
        <begin position="799"/>
        <end position="825"/>
    </location>
</feature>
<evidence type="ECO:0000313" key="13">
    <source>
        <dbReference type="EMBL" id="KAG7728485.1"/>
    </source>
</evidence>
<feature type="compositionally biased region" description="Basic and acidic residues" evidence="11">
    <location>
        <begin position="250"/>
        <end position="264"/>
    </location>
</feature>
<dbReference type="EMBL" id="JAHLUN010000002">
    <property type="protein sequence ID" value="KAG7768080.1"/>
    <property type="molecule type" value="Genomic_DNA"/>
</dbReference>
<dbReference type="InterPro" id="IPR003954">
    <property type="entry name" value="RRM_euk-type"/>
</dbReference>
<feature type="domain" description="RRM" evidence="12">
    <location>
        <begin position="303"/>
        <end position="381"/>
    </location>
</feature>
<feature type="compositionally biased region" description="Basic and acidic residues" evidence="11">
    <location>
        <begin position="166"/>
        <end position="175"/>
    </location>
</feature>
<feature type="compositionally biased region" description="Basic and acidic residues" evidence="11">
    <location>
        <begin position="806"/>
        <end position="818"/>
    </location>
</feature>
<evidence type="ECO:0000256" key="3">
    <source>
        <dbReference type="ARBA" id="ARBA00013428"/>
    </source>
</evidence>
<evidence type="ECO:0000256" key="6">
    <source>
        <dbReference type="ARBA" id="ARBA00022884"/>
    </source>
</evidence>
<feature type="domain" description="RRM" evidence="12">
    <location>
        <begin position="486"/>
        <end position="558"/>
    </location>
</feature>
<evidence type="ECO:0000256" key="4">
    <source>
        <dbReference type="ARBA" id="ARBA00022552"/>
    </source>
</evidence>
<evidence type="ECO:0000256" key="9">
    <source>
        <dbReference type="PROSITE-ProRule" id="PRU00176"/>
    </source>
</evidence>
<reference evidence="13 15" key="1">
    <citation type="journal article" date="2021" name="G3 (Bethesda)">
        <title>Genomic diversity, chromosomal rearrangements, and interspecies hybridization in the ogataea polymorpha species complex.</title>
        <authorList>
            <person name="Hanson S.J."/>
            <person name="Cinneide E.O."/>
            <person name="Salzberg L.I."/>
            <person name="Wolfe K.H."/>
            <person name="McGowan J."/>
            <person name="Fitzpatrick D.A."/>
            <person name="Matlin K."/>
        </authorList>
    </citation>
    <scope>NUCLEOTIDE SEQUENCE</scope>
    <source>
        <strain evidence="14">81-436-3</strain>
        <strain evidence="13">83-405-1</strain>
    </source>
</reference>
<evidence type="ECO:0000313" key="16">
    <source>
        <dbReference type="Proteomes" id="UP000738402"/>
    </source>
</evidence>
<dbReference type="Gene3D" id="3.30.70.330">
    <property type="match status" value="5"/>
</dbReference>
<dbReference type="InterPro" id="IPR000504">
    <property type="entry name" value="RRM_dom"/>
</dbReference>
<dbReference type="InterPro" id="IPR051945">
    <property type="entry name" value="RRM_MRD1_RNA_proc_ribogen"/>
</dbReference>
<dbReference type="PROSITE" id="PS50102">
    <property type="entry name" value="RRM"/>
    <property type="match status" value="5"/>
</dbReference>
<dbReference type="EMBL" id="JAHLUH010000004">
    <property type="protein sequence ID" value="KAG7728485.1"/>
    <property type="molecule type" value="Genomic_DNA"/>
</dbReference>
<dbReference type="Proteomes" id="UP000738402">
    <property type="component" value="Unassembled WGS sequence"/>
</dbReference>
<dbReference type="GO" id="GO:0003729">
    <property type="term" value="F:mRNA binding"/>
    <property type="evidence" value="ECO:0007669"/>
    <property type="project" value="TreeGrafter"/>
</dbReference>
<gene>
    <name evidence="13" type="ORF">KL933_001718</name>
    <name evidence="14" type="ORF">KL946_000898</name>
</gene>
<dbReference type="PANTHER" id="PTHR48039">
    <property type="entry name" value="RNA-BINDING MOTIF PROTEIN 14B"/>
    <property type="match status" value="1"/>
</dbReference>
<accession>A0AAN6I1F1</accession>
<evidence type="ECO:0000256" key="5">
    <source>
        <dbReference type="ARBA" id="ARBA00022737"/>
    </source>
</evidence>
<evidence type="ECO:0000256" key="11">
    <source>
        <dbReference type="SAM" id="MobiDB-lite"/>
    </source>
</evidence>
<dbReference type="GO" id="GO:0006364">
    <property type="term" value="P:rRNA processing"/>
    <property type="evidence" value="ECO:0007669"/>
    <property type="project" value="UniProtKB-KW"/>
</dbReference>
<feature type="domain" description="RRM" evidence="12">
    <location>
        <begin position="601"/>
        <end position="684"/>
    </location>
</feature>
<keyword evidence="5" id="KW-0677">Repeat</keyword>
<feature type="coiled-coil region" evidence="10">
    <location>
        <begin position="93"/>
        <end position="120"/>
    </location>
</feature>
<dbReference type="InterPro" id="IPR035979">
    <property type="entry name" value="RBD_domain_sf"/>
</dbReference>
<dbReference type="SMART" id="SM00360">
    <property type="entry name" value="RRM"/>
    <property type="match status" value="5"/>
</dbReference>
<comment type="similarity">
    <text evidence="2">Belongs to the RRM MRD1 family.</text>
</comment>
<dbReference type="Proteomes" id="UP000697297">
    <property type="component" value="Unassembled WGS sequence"/>
</dbReference>
<dbReference type="SMART" id="SM00361">
    <property type="entry name" value="RRM_1"/>
    <property type="match status" value="3"/>
</dbReference>
<evidence type="ECO:0000256" key="8">
    <source>
        <dbReference type="ARBA" id="ARBA00023274"/>
    </source>
</evidence>
<keyword evidence="4" id="KW-0698">rRNA processing</keyword>
<dbReference type="InterPro" id="IPR012677">
    <property type="entry name" value="Nucleotide-bd_a/b_plait_sf"/>
</dbReference>
<name>A0AAN6I1F1_9ASCO</name>
<keyword evidence="8" id="KW-0687">Ribonucleoprotein</keyword>
<keyword evidence="6 9" id="KW-0694">RNA-binding</keyword>
<feature type="region of interest" description="Disordered" evidence="11">
    <location>
        <begin position="166"/>
        <end position="188"/>
    </location>
</feature>
<organism evidence="13 16">
    <name type="scientific">Ogataea haglerorum</name>
    <dbReference type="NCBI Taxonomy" id="1937702"/>
    <lineage>
        <taxon>Eukaryota</taxon>
        <taxon>Fungi</taxon>
        <taxon>Dikarya</taxon>
        <taxon>Ascomycota</taxon>
        <taxon>Saccharomycotina</taxon>
        <taxon>Pichiomycetes</taxon>
        <taxon>Pichiales</taxon>
        <taxon>Pichiaceae</taxon>
        <taxon>Ogataea</taxon>
    </lineage>
</organism>
<dbReference type="FunFam" id="3.30.70.330:FF:000247">
    <property type="entry name" value="Multiple RNA-binding domain-containing protein 1"/>
    <property type="match status" value="1"/>
</dbReference>
<feature type="region of interest" description="Disordered" evidence="11">
    <location>
        <begin position="250"/>
        <end position="291"/>
    </location>
</feature>
<evidence type="ECO:0000256" key="10">
    <source>
        <dbReference type="SAM" id="Coils"/>
    </source>
</evidence>
<proteinExistence type="inferred from homology"/>
<feature type="domain" description="RRM" evidence="12">
    <location>
        <begin position="2"/>
        <end position="79"/>
    </location>
</feature>